<reference evidence="1 2" key="1">
    <citation type="submission" date="2017-05" db="EMBL/GenBank/DDBJ databases">
        <title>whole genome sequence of Prevotella melaninogenica GAI 07411.</title>
        <authorList>
            <person name="Kondo Y."/>
            <person name="Hoshino T."/>
        </authorList>
    </citation>
    <scope>NUCLEOTIDE SEQUENCE [LARGE SCALE GENOMIC DNA]</scope>
    <source>
        <strain evidence="1 2">GAI 07411</strain>
    </source>
</reference>
<accession>A0A250KFQ3</accession>
<dbReference type="AlphaFoldDB" id="A0A250KFQ3"/>
<dbReference type="Proteomes" id="UP000267517">
    <property type="component" value="Chromosome I"/>
</dbReference>
<proteinExistence type="predicted"/>
<organism evidence="1 2">
    <name type="scientific">Prevotella melaninogenica</name>
    <dbReference type="NCBI Taxonomy" id="28132"/>
    <lineage>
        <taxon>Bacteria</taxon>
        <taxon>Pseudomonadati</taxon>
        <taxon>Bacteroidota</taxon>
        <taxon>Bacteroidia</taxon>
        <taxon>Bacteroidales</taxon>
        <taxon>Prevotellaceae</taxon>
        <taxon>Prevotella</taxon>
    </lineage>
</organism>
<evidence type="ECO:0008006" key="3">
    <source>
        <dbReference type="Google" id="ProtNLM"/>
    </source>
</evidence>
<evidence type="ECO:0000313" key="1">
    <source>
        <dbReference type="EMBL" id="BBA28382.1"/>
    </source>
</evidence>
<dbReference type="EMBL" id="AP018049">
    <property type="protein sequence ID" value="BBA28382.1"/>
    <property type="molecule type" value="Genomic_DNA"/>
</dbReference>
<gene>
    <name evidence="1" type="ORF">PMEL1_00274</name>
</gene>
<sequence>MDRNSKNRRLRYMLCFLCVILIIFSCADKKNKYDINFNDQRSIIKLPLLDSSWKYSPSYPSGGTWINPLKKDGVPCYFQKRNLIKNNRIIWESDIYLGSKTYMTIDGSIRESLDITYYFEEKKWEYVYHTAKRNYNSSNSPSQIKNLYNSIDVVISKCEADSILFSWGL</sequence>
<protein>
    <recommendedName>
        <fullName evidence="3">Lipoprotein</fullName>
    </recommendedName>
</protein>
<evidence type="ECO:0000313" key="2">
    <source>
        <dbReference type="Proteomes" id="UP000267517"/>
    </source>
</evidence>
<name>A0A250KFQ3_9BACT</name>
<dbReference type="PROSITE" id="PS51257">
    <property type="entry name" value="PROKAR_LIPOPROTEIN"/>
    <property type="match status" value="1"/>
</dbReference>